<evidence type="ECO:0000256" key="1">
    <source>
        <dbReference type="SAM" id="MobiDB-lite"/>
    </source>
</evidence>
<protein>
    <submittedName>
        <fullName evidence="3">Uncharacterized protein</fullName>
    </submittedName>
</protein>
<proteinExistence type="predicted"/>
<name>A0ABW4WXC0_9BACT</name>
<sequence>MKRILPILLFFSILTAQAQTKLSENPDEFVADVRAMLLAGKVENAEKLSAELEAAWSSGKLTAKQQKEVVNISQSMYRKRMSVNPHFVQFFTMVTAGVNNQHLEGGALDNMLHVTAKAVEQEKVKNLEKFLNTASLYLSTNRLFQNSYYTLSSAGGSFSFAYEGESKVSEEEAESKDGWDTAFEDAPADEQEEEDLWGVATKVPQKEDKKRSEKNRKETLKKQFIPALPGVSGPVLKLEKATLTFVTPWDSTSVEATSGQLMLTNNTFVGEGGKLNWKANGEPASAEFNKYSFNTSFAGFKVPDAIISYPAVLNAPVDGALEWISSRHKTSEYPYPKFFSFTNDASIKTLGTNIAYKGGFSLVGNTVGSKSLDNSLSEIVVMHNGERKFHSMARNYIITDSLILANRAAVAIYQQKDSITHPAMQLRFSTRKQELVLTKDKGGYANTPFFDTYHKLEITAERLHWLLNEPTIDFSILNTKTLVPLRLESTGYYSDNRFQRLIGVAQFHPLQVLVSYAVKSKQNDFYASDVAKSTKINESALKEAAINLSRQSYLDYDPASGYIALKPKAWHYVGSARDLKDYDHLVIKSIVPSGKNATLNLEDNKLTVRGVERVEFTRDSSIVYINPRSKELHILNNRDIEFDGQVYAGQLAFKGAEFKFNYNEFAIDMASLDTVALVPKRRRVKDEKVAEQVLTSGGSKMSGKLYLNKPDNKSGKEYFPEYPKFDAVSGAQVAFARPDVAGGAYDSTVYFDLPPFKLDSLSSAKKTVNLDGTFNSGGIFPPIKAKLQLMPDETLGFYYQPPATGLPAFEGKGMVFDTIMMDSKGIQSKGKIQHLTATIEAPAFNYYKNAVTTKEGTKVTIAEGASGGTNFPAATLNGFNMNWRPQADTMYLQTLEQPMQLYDEGLTFKGVAKLSPGGLYGSGEVENPLATVTAPDLHFEQRSFAGSQAQMLIKSDDEKLPGVKAQGVAFNYDLVKGVVDFAIEQKGQASLEFPQAQYRTNMSSATLDFKTQKVSLKSNDTGGKNWFYSLHPQQDSLRFMAANGLYNLKSNTIEANGVPYIAVGDVHVVPDSGHVEVAADATIKTLRNAKIMADSVQQYHKLYAGNIDIISRRAFRGDALLNYTSATVDSFQLHFADFVYGNPEEKKRGKKKEELGFTSAKATIEDAKSLYIFPRVMYRGQVTMNSNNQYMNFDGELKLNFTGNEADADWFSYKKDSLNPNSLRIPLVAPVAADGVPLHTGLHVANGSSELYSTFVSKKKAEDDLDLFVVDGLLSYNKEASEFKIGQEARAYADSYQGNVLTYNEASNTVHFEGKLNLLKAVKDFMVEASGSGSARIDSNRYSMDAFLAFDLNVPSQALASMASSIKESAGGAGEAMDASEATMYKLAAFIGDKEVRKYKESSAVEYVPLPNLSGKLVRSIILNQVNLRWSDARKAWYSVGKLSMASMGKEDINAQLDGYLEMRHDLNGEPAVNLYVQADPYTWYYFSFFENGLSLVSSNEKFNKAVSSKARGTRGIKSGYGIYAGAPIEKNEFLDYFRKAYLDGAGGFEVAKEQPLDEPTDRFETLEEQPQKDKKKKKKKDKQDPFGLIEQ</sequence>
<accession>A0ABW4WXC0</accession>
<evidence type="ECO:0000256" key="2">
    <source>
        <dbReference type="SAM" id="SignalP"/>
    </source>
</evidence>
<feature type="compositionally biased region" description="Basic and acidic residues" evidence="1">
    <location>
        <begin position="204"/>
        <end position="218"/>
    </location>
</feature>
<feature type="signal peptide" evidence="2">
    <location>
        <begin position="1"/>
        <end position="18"/>
    </location>
</feature>
<feature type="chain" id="PRO_5046322762" evidence="2">
    <location>
        <begin position="19"/>
        <end position="1592"/>
    </location>
</feature>
<reference evidence="4" key="1">
    <citation type="journal article" date="2019" name="Int. J. Syst. Evol. Microbiol.">
        <title>The Global Catalogue of Microorganisms (GCM) 10K type strain sequencing project: providing services to taxonomists for standard genome sequencing and annotation.</title>
        <authorList>
            <consortium name="The Broad Institute Genomics Platform"/>
            <consortium name="The Broad Institute Genome Sequencing Center for Infectious Disease"/>
            <person name="Wu L."/>
            <person name="Ma J."/>
        </authorList>
    </citation>
    <scope>NUCLEOTIDE SEQUENCE [LARGE SCALE GENOMIC DNA]</scope>
    <source>
        <strain evidence="4">JCM 16545</strain>
    </source>
</reference>
<feature type="compositionally biased region" description="Acidic residues" evidence="1">
    <location>
        <begin position="185"/>
        <end position="196"/>
    </location>
</feature>
<evidence type="ECO:0000313" key="4">
    <source>
        <dbReference type="Proteomes" id="UP001597369"/>
    </source>
</evidence>
<keyword evidence="4" id="KW-1185">Reference proteome</keyword>
<comment type="caution">
    <text evidence="3">The sequence shown here is derived from an EMBL/GenBank/DDBJ whole genome shotgun (WGS) entry which is preliminary data.</text>
</comment>
<dbReference type="RefSeq" id="WP_229960331.1">
    <property type="nucleotide sequence ID" value="NZ_JAJJWI010000007.1"/>
</dbReference>
<evidence type="ECO:0000313" key="3">
    <source>
        <dbReference type="EMBL" id="MFD2066522.1"/>
    </source>
</evidence>
<organism evidence="3 4">
    <name type="scientific">Pontibacter silvestris</name>
    <dbReference type="NCBI Taxonomy" id="2305183"/>
    <lineage>
        <taxon>Bacteria</taxon>
        <taxon>Pseudomonadati</taxon>
        <taxon>Bacteroidota</taxon>
        <taxon>Cytophagia</taxon>
        <taxon>Cytophagales</taxon>
        <taxon>Hymenobacteraceae</taxon>
        <taxon>Pontibacter</taxon>
    </lineage>
</organism>
<dbReference type="EMBL" id="JBHUHV010000019">
    <property type="protein sequence ID" value="MFD2066522.1"/>
    <property type="molecule type" value="Genomic_DNA"/>
</dbReference>
<gene>
    <name evidence="3" type="ORF">ACFSKU_06460</name>
</gene>
<feature type="compositionally biased region" description="Basic and acidic residues" evidence="1">
    <location>
        <begin position="1553"/>
        <end position="1573"/>
    </location>
</feature>
<keyword evidence="2" id="KW-0732">Signal</keyword>
<dbReference type="Proteomes" id="UP001597369">
    <property type="component" value="Unassembled WGS sequence"/>
</dbReference>
<feature type="region of interest" description="Disordered" evidence="1">
    <location>
        <begin position="185"/>
        <end position="218"/>
    </location>
</feature>
<feature type="region of interest" description="Disordered" evidence="1">
    <location>
        <begin position="1553"/>
        <end position="1592"/>
    </location>
</feature>